<evidence type="ECO:0000313" key="2">
    <source>
        <dbReference type="EMBL" id="CAG7822146.1"/>
    </source>
</evidence>
<sequence>MGMALTSEAGGASPTTATSMEEISEEQRKRDKLTGIVRRVAAVDTVRLLNPYNPFFLLIVSSHSQPKALNLPHSELRY</sequence>
<proteinExistence type="predicted"/>
<dbReference type="EMBL" id="CAJVCH010525443">
    <property type="protein sequence ID" value="CAG7822146.1"/>
    <property type="molecule type" value="Genomic_DNA"/>
</dbReference>
<reference evidence="2" key="1">
    <citation type="submission" date="2021-06" db="EMBL/GenBank/DDBJ databases">
        <authorList>
            <person name="Hodson N. C."/>
            <person name="Mongue J. A."/>
            <person name="Jaron S. K."/>
        </authorList>
    </citation>
    <scope>NUCLEOTIDE SEQUENCE</scope>
</reference>
<evidence type="ECO:0000256" key="1">
    <source>
        <dbReference type="SAM" id="MobiDB-lite"/>
    </source>
</evidence>
<feature type="region of interest" description="Disordered" evidence="1">
    <location>
        <begin position="1"/>
        <end position="31"/>
    </location>
</feature>
<comment type="caution">
    <text evidence="2">The sequence shown here is derived from an EMBL/GenBank/DDBJ whole genome shotgun (WGS) entry which is preliminary data.</text>
</comment>
<keyword evidence="3" id="KW-1185">Reference proteome</keyword>
<dbReference type="Proteomes" id="UP000708208">
    <property type="component" value="Unassembled WGS sequence"/>
</dbReference>
<gene>
    <name evidence="2" type="ORF">AFUS01_LOCUS32433</name>
</gene>
<dbReference type="AlphaFoldDB" id="A0A8J2PPB2"/>
<name>A0A8J2PPB2_9HEXA</name>
<accession>A0A8J2PPB2</accession>
<evidence type="ECO:0000313" key="3">
    <source>
        <dbReference type="Proteomes" id="UP000708208"/>
    </source>
</evidence>
<protein>
    <submittedName>
        <fullName evidence="2">Uncharacterized protein</fullName>
    </submittedName>
</protein>
<organism evidence="2 3">
    <name type="scientific">Allacma fusca</name>
    <dbReference type="NCBI Taxonomy" id="39272"/>
    <lineage>
        <taxon>Eukaryota</taxon>
        <taxon>Metazoa</taxon>
        <taxon>Ecdysozoa</taxon>
        <taxon>Arthropoda</taxon>
        <taxon>Hexapoda</taxon>
        <taxon>Collembola</taxon>
        <taxon>Symphypleona</taxon>
        <taxon>Sminthuridae</taxon>
        <taxon>Allacma</taxon>
    </lineage>
</organism>